<feature type="transmembrane region" description="Helical" evidence="5">
    <location>
        <begin position="298"/>
        <end position="322"/>
    </location>
</feature>
<feature type="transmembrane region" description="Helical" evidence="5">
    <location>
        <begin position="45"/>
        <end position="64"/>
    </location>
</feature>
<comment type="subcellular location">
    <subcellularLocation>
        <location evidence="1">Membrane</location>
        <topology evidence="1">Multi-pass membrane protein</topology>
    </subcellularLocation>
</comment>
<feature type="transmembrane region" description="Helical" evidence="5">
    <location>
        <begin position="20"/>
        <end position="39"/>
    </location>
</feature>
<feature type="transmembrane region" description="Helical" evidence="5">
    <location>
        <begin position="216"/>
        <end position="236"/>
    </location>
</feature>
<dbReference type="Pfam" id="PF01943">
    <property type="entry name" value="Polysacc_synt"/>
    <property type="match status" value="1"/>
</dbReference>
<dbReference type="InterPro" id="IPR052556">
    <property type="entry name" value="PolySynth_Transporter"/>
</dbReference>
<proteinExistence type="predicted"/>
<name>A0A1F5GAW1_9BACT</name>
<dbReference type="GO" id="GO:0016020">
    <property type="term" value="C:membrane"/>
    <property type="evidence" value="ECO:0007669"/>
    <property type="project" value="UniProtKB-SubCell"/>
</dbReference>
<feature type="transmembrane region" description="Helical" evidence="5">
    <location>
        <begin position="148"/>
        <end position="169"/>
    </location>
</feature>
<dbReference type="PANTHER" id="PTHR43424:SF1">
    <property type="entry name" value="LOCUS PUTATIVE PROTEIN 1-RELATED"/>
    <property type="match status" value="1"/>
</dbReference>
<gene>
    <name evidence="6" type="ORF">A3D04_01470</name>
</gene>
<evidence type="ECO:0000256" key="1">
    <source>
        <dbReference type="ARBA" id="ARBA00004141"/>
    </source>
</evidence>
<feature type="transmembrane region" description="Helical" evidence="5">
    <location>
        <begin position="256"/>
        <end position="278"/>
    </location>
</feature>
<feature type="transmembrane region" description="Helical" evidence="5">
    <location>
        <begin position="85"/>
        <end position="104"/>
    </location>
</feature>
<evidence type="ECO:0000256" key="4">
    <source>
        <dbReference type="ARBA" id="ARBA00023136"/>
    </source>
</evidence>
<keyword evidence="4 5" id="KW-0472">Membrane</keyword>
<evidence type="ECO:0000256" key="3">
    <source>
        <dbReference type="ARBA" id="ARBA00022989"/>
    </source>
</evidence>
<dbReference type="Proteomes" id="UP000177369">
    <property type="component" value="Unassembled WGS sequence"/>
</dbReference>
<feature type="transmembrane region" description="Helical" evidence="5">
    <location>
        <begin position="175"/>
        <end position="196"/>
    </location>
</feature>
<reference evidence="6 7" key="1">
    <citation type="journal article" date="2016" name="Nat. Commun.">
        <title>Thousands of microbial genomes shed light on interconnected biogeochemical processes in an aquifer system.</title>
        <authorList>
            <person name="Anantharaman K."/>
            <person name="Brown C.T."/>
            <person name="Hug L.A."/>
            <person name="Sharon I."/>
            <person name="Castelle C.J."/>
            <person name="Probst A.J."/>
            <person name="Thomas B.C."/>
            <person name="Singh A."/>
            <person name="Wilkins M.J."/>
            <person name="Karaoz U."/>
            <person name="Brodie E.L."/>
            <person name="Williams K.H."/>
            <person name="Hubbard S.S."/>
            <person name="Banfield J.F."/>
        </authorList>
    </citation>
    <scope>NUCLEOTIDE SEQUENCE [LARGE SCALE GENOMIC DNA]</scope>
</reference>
<feature type="transmembrane region" description="Helical" evidence="5">
    <location>
        <begin position="386"/>
        <end position="408"/>
    </location>
</feature>
<sequence length="417" mass="46559">MFKKVLYNTGAQTLGKIVTASATLLITLIIGRSLGPALFGEFTKIFVYVGYFYVLVDFGLNSIFVKESQDKNTSNLFKSLLGLRLVLATQLTLLAIIISFFLPYDAQTLTGFSPLVKTGIIIASLTILTQALFATGSAFFQKNLRYDLSAVATILGSMVMVAITFILFFKTRLLLPYIFVYVIGGATYTAASYYLIWRKFRQNLRPTYELNQLKTLLSLSWPIGIALVLNLLYFRIDVLILANFRESAEVGLYGLGYQFFQAGLAVPIFFANALYPILARQYSQKSSEFKKTIKTWSVYLFLFSLALTVFLIAISYLIPVLYDVRFAGSATALRILSIGMPAFFMSALIWHLLIIYGRQKLLIYIYAIGAVFNLISNLILIPRFGYLAAATTTVVSEILILVLLLGALKGINFSKRS</sequence>
<dbReference type="AlphaFoldDB" id="A0A1F5GAW1"/>
<keyword evidence="2 5" id="KW-0812">Transmembrane</keyword>
<dbReference type="PANTHER" id="PTHR43424">
    <property type="entry name" value="LOCUS PUTATIVE PROTEIN 1-RELATED"/>
    <property type="match status" value="1"/>
</dbReference>
<keyword evidence="3 5" id="KW-1133">Transmembrane helix</keyword>
<feature type="transmembrane region" description="Helical" evidence="5">
    <location>
        <begin position="334"/>
        <end position="354"/>
    </location>
</feature>
<dbReference type="EMBL" id="MFBD01000015">
    <property type="protein sequence ID" value="OGD88998.1"/>
    <property type="molecule type" value="Genomic_DNA"/>
</dbReference>
<organism evidence="6 7">
    <name type="scientific">Candidatus Curtissbacteria bacterium RIFCSPHIGHO2_02_FULL_40_16b</name>
    <dbReference type="NCBI Taxonomy" id="1797714"/>
    <lineage>
        <taxon>Bacteria</taxon>
        <taxon>Candidatus Curtissiibacteriota</taxon>
    </lineage>
</organism>
<dbReference type="CDD" id="cd13128">
    <property type="entry name" value="MATE_Wzx_like"/>
    <property type="match status" value="1"/>
</dbReference>
<feature type="transmembrane region" description="Helical" evidence="5">
    <location>
        <begin position="361"/>
        <end position="380"/>
    </location>
</feature>
<dbReference type="STRING" id="1797714.A3D04_01470"/>
<dbReference type="InterPro" id="IPR002797">
    <property type="entry name" value="Polysacc_synth"/>
</dbReference>
<protein>
    <submittedName>
        <fullName evidence="6">Uncharacterized protein</fullName>
    </submittedName>
</protein>
<comment type="caution">
    <text evidence="6">The sequence shown here is derived from an EMBL/GenBank/DDBJ whole genome shotgun (WGS) entry which is preliminary data.</text>
</comment>
<evidence type="ECO:0000256" key="2">
    <source>
        <dbReference type="ARBA" id="ARBA00022692"/>
    </source>
</evidence>
<accession>A0A1F5GAW1</accession>
<evidence type="ECO:0000313" key="7">
    <source>
        <dbReference type="Proteomes" id="UP000177369"/>
    </source>
</evidence>
<evidence type="ECO:0000313" key="6">
    <source>
        <dbReference type="EMBL" id="OGD88998.1"/>
    </source>
</evidence>
<evidence type="ECO:0000256" key="5">
    <source>
        <dbReference type="SAM" id="Phobius"/>
    </source>
</evidence>
<feature type="transmembrane region" description="Helical" evidence="5">
    <location>
        <begin position="116"/>
        <end position="136"/>
    </location>
</feature>